<dbReference type="RefSeq" id="WP_195172357.1">
    <property type="nucleotide sequence ID" value="NZ_CP062983.1"/>
</dbReference>
<dbReference type="AlphaFoldDB" id="A0A7S8ECA2"/>
<proteinExistence type="predicted"/>
<evidence type="ECO:0000313" key="2">
    <source>
        <dbReference type="Proteomes" id="UP000594468"/>
    </source>
</evidence>
<sequence length="147" mass="16527">MVLQLDTEAFSSPFTPDKAWFELNRDEDACDVIVRMEDGTVFTAMFATMDYIHRQMNLTYEMTSNFSDTTPVRYAALDTPHIILPELTVDIIEDTIDNLIALDVFESHFTRVTEESESDPARTTNDGKLATQEVAAVVIQDVLVVAS</sequence>
<keyword evidence="2" id="KW-1185">Reference proteome</keyword>
<protein>
    <submittedName>
        <fullName evidence="1">Uncharacterized protein</fullName>
    </submittedName>
</protein>
<organism evidence="1 2">
    <name type="scientific">Phototrophicus methaneseepsis</name>
    <dbReference type="NCBI Taxonomy" id="2710758"/>
    <lineage>
        <taxon>Bacteria</taxon>
        <taxon>Bacillati</taxon>
        <taxon>Chloroflexota</taxon>
        <taxon>Candidatus Thermofontia</taxon>
        <taxon>Phototrophicales</taxon>
        <taxon>Phototrophicaceae</taxon>
        <taxon>Phototrophicus</taxon>
    </lineage>
</organism>
<dbReference type="Proteomes" id="UP000594468">
    <property type="component" value="Chromosome"/>
</dbReference>
<gene>
    <name evidence="1" type="ORF">G4Y79_07945</name>
</gene>
<reference evidence="1 2" key="1">
    <citation type="submission" date="2020-02" db="EMBL/GenBank/DDBJ databases">
        <authorList>
            <person name="Zheng R.K."/>
            <person name="Sun C.M."/>
        </authorList>
    </citation>
    <scope>NUCLEOTIDE SEQUENCE [LARGE SCALE GENOMIC DNA]</scope>
    <source>
        <strain evidence="2">rifampicinis</strain>
    </source>
</reference>
<accession>A0A7S8ECA2</accession>
<evidence type="ECO:0000313" key="1">
    <source>
        <dbReference type="EMBL" id="QPC84294.1"/>
    </source>
</evidence>
<dbReference type="EMBL" id="CP062983">
    <property type="protein sequence ID" value="QPC84294.1"/>
    <property type="molecule type" value="Genomic_DNA"/>
</dbReference>
<name>A0A7S8ECA2_9CHLR</name>
<dbReference type="KEGG" id="pmet:G4Y79_07945"/>